<keyword evidence="4" id="KW-0372">Hormone</keyword>
<feature type="signal peptide" evidence="7">
    <location>
        <begin position="1"/>
        <end position="28"/>
    </location>
</feature>
<dbReference type="Pfam" id="PF05498">
    <property type="entry name" value="RALF"/>
    <property type="match status" value="1"/>
</dbReference>
<sequence>MEAAIFTKILYFFTLFLSLLFIITSVTSQSPCNGTIAECNEELEILMESDISRRFLEERKKYISPGALKRDQPVCNGGGGGEPYSRSCLPPPSNPYNRGCSKYYRCRGDQ</sequence>
<keyword evidence="9" id="KW-1185">Reference proteome</keyword>
<evidence type="ECO:0000256" key="6">
    <source>
        <dbReference type="ARBA" id="ARBA00023157"/>
    </source>
</evidence>
<dbReference type="GO" id="GO:0005179">
    <property type="term" value="F:hormone activity"/>
    <property type="evidence" value="ECO:0007669"/>
    <property type="project" value="UniProtKB-KW"/>
</dbReference>
<dbReference type="GO" id="GO:0009506">
    <property type="term" value="C:plasmodesma"/>
    <property type="evidence" value="ECO:0007669"/>
    <property type="project" value="TreeGrafter"/>
</dbReference>
<evidence type="ECO:0000256" key="7">
    <source>
        <dbReference type="SAM" id="SignalP"/>
    </source>
</evidence>
<name>A0A314L8Z7_NICAT</name>
<dbReference type="Gramene" id="OIT38140">
    <property type="protein sequence ID" value="OIT38140"/>
    <property type="gene ID" value="A4A49_26616"/>
</dbReference>
<feature type="chain" id="PRO_5016314688" evidence="7">
    <location>
        <begin position="29"/>
        <end position="110"/>
    </location>
</feature>
<evidence type="ECO:0000313" key="8">
    <source>
        <dbReference type="EMBL" id="OIT38140.1"/>
    </source>
</evidence>
<dbReference type="AlphaFoldDB" id="A0A314L8Z7"/>
<keyword evidence="6" id="KW-1015">Disulfide bond</keyword>
<evidence type="ECO:0000256" key="1">
    <source>
        <dbReference type="ARBA" id="ARBA00004613"/>
    </source>
</evidence>
<dbReference type="PANTHER" id="PTHR33136:SF4">
    <property type="entry name" value="PROTEIN RALF-LIKE 32"/>
    <property type="match status" value="1"/>
</dbReference>
<comment type="subcellular location">
    <subcellularLocation>
        <location evidence="1">Secreted</location>
    </subcellularLocation>
</comment>
<comment type="similarity">
    <text evidence="2">Belongs to the plant rapid alkalinization factor (RALF) family.</text>
</comment>
<organism evidence="8 9">
    <name type="scientific">Nicotiana attenuata</name>
    <name type="common">Coyote tobacco</name>
    <dbReference type="NCBI Taxonomy" id="49451"/>
    <lineage>
        <taxon>Eukaryota</taxon>
        <taxon>Viridiplantae</taxon>
        <taxon>Streptophyta</taxon>
        <taxon>Embryophyta</taxon>
        <taxon>Tracheophyta</taxon>
        <taxon>Spermatophyta</taxon>
        <taxon>Magnoliopsida</taxon>
        <taxon>eudicotyledons</taxon>
        <taxon>Gunneridae</taxon>
        <taxon>Pentapetalae</taxon>
        <taxon>asterids</taxon>
        <taxon>lamiids</taxon>
        <taxon>Solanales</taxon>
        <taxon>Solanaceae</taxon>
        <taxon>Nicotianoideae</taxon>
        <taxon>Nicotianeae</taxon>
        <taxon>Nicotiana</taxon>
    </lineage>
</organism>
<evidence type="ECO:0000256" key="3">
    <source>
        <dbReference type="ARBA" id="ARBA00022525"/>
    </source>
</evidence>
<accession>A0A314L8Z7</accession>
<dbReference type="PANTHER" id="PTHR33136">
    <property type="entry name" value="RAPID ALKALINIZATION FACTOR-LIKE"/>
    <property type="match status" value="1"/>
</dbReference>
<proteinExistence type="inferred from homology"/>
<evidence type="ECO:0000256" key="2">
    <source>
        <dbReference type="ARBA" id="ARBA00009178"/>
    </source>
</evidence>
<comment type="caution">
    <text evidence="8">The sequence shown here is derived from an EMBL/GenBank/DDBJ whole genome shotgun (WGS) entry which is preliminary data.</text>
</comment>
<dbReference type="InterPro" id="IPR008801">
    <property type="entry name" value="RALF"/>
</dbReference>
<dbReference type="EMBL" id="MJEQ01000231">
    <property type="protein sequence ID" value="OIT38140.1"/>
    <property type="molecule type" value="Genomic_DNA"/>
</dbReference>
<dbReference type="GO" id="GO:0019722">
    <property type="term" value="P:calcium-mediated signaling"/>
    <property type="evidence" value="ECO:0007669"/>
    <property type="project" value="TreeGrafter"/>
</dbReference>
<dbReference type="GO" id="GO:0005576">
    <property type="term" value="C:extracellular region"/>
    <property type="evidence" value="ECO:0007669"/>
    <property type="project" value="UniProtKB-SubCell"/>
</dbReference>
<dbReference type="Proteomes" id="UP000187609">
    <property type="component" value="Unassembled WGS sequence"/>
</dbReference>
<dbReference type="STRING" id="49451.A0A314L8Z7"/>
<evidence type="ECO:0000256" key="4">
    <source>
        <dbReference type="ARBA" id="ARBA00022702"/>
    </source>
</evidence>
<keyword evidence="5 7" id="KW-0732">Signal</keyword>
<protein>
    <submittedName>
        <fullName evidence="8">Protein ralf-like 32</fullName>
    </submittedName>
</protein>
<reference evidence="8" key="1">
    <citation type="submission" date="2016-11" db="EMBL/GenBank/DDBJ databases">
        <title>The genome of Nicotiana attenuata.</title>
        <authorList>
            <person name="Xu S."/>
            <person name="Brockmoeller T."/>
            <person name="Gaquerel E."/>
            <person name="Navarro A."/>
            <person name="Kuhl H."/>
            <person name="Gase K."/>
            <person name="Ling Z."/>
            <person name="Zhou W."/>
            <person name="Kreitzer C."/>
            <person name="Stanke M."/>
            <person name="Tang H."/>
            <person name="Lyons E."/>
            <person name="Pandey P."/>
            <person name="Pandey S.P."/>
            <person name="Timmermann B."/>
            <person name="Baldwin I.T."/>
        </authorList>
    </citation>
    <scope>NUCLEOTIDE SEQUENCE [LARGE SCALE GENOMIC DNA]</scope>
    <source>
        <strain evidence="8">UT</strain>
    </source>
</reference>
<keyword evidence="3" id="KW-0964">Secreted</keyword>
<evidence type="ECO:0000313" key="9">
    <source>
        <dbReference type="Proteomes" id="UP000187609"/>
    </source>
</evidence>
<evidence type="ECO:0000256" key="5">
    <source>
        <dbReference type="ARBA" id="ARBA00022729"/>
    </source>
</evidence>
<gene>
    <name evidence="8" type="primary">RALFL32_1</name>
    <name evidence="8" type="ORF">A4A49_26616</name>
</gene>